<organism evidence="3 4">
    <name type="scientific">Nitratidesulfovibrio vulgaris (strain DP4)</name>
    <name type="common">Desulfovibrio vulgaris</name>
    <dbReference type="NCBI Taxonomy" id="391774"/>
    <lineage>
        <taxon>Bacteria</taxon>
        <taxon>Pseudomonadati</taxon>
        <taxon>Thermodesulfobacteriota</taxon>
        <taxon>Desulfovibrionia</taxon>
        <taxon>Desulfovibrionales</taxon>
        <taxon>Desulfovibrionaceae</taxon>
        <taxon>Nitratidesulfovibrio</taxon>
    </lineage>
</organism>
<feature type="transmembrane region" description="Helical" evidence="2">
    <location>
        <begin position="169"/>
        <end position="187"/>
    </location>
</feature>
<gene>
    <name evidence="3" type="ordered locus">Dvul_1966</name>
</gene>
<dbReference type="Proteomes" id="UP000009173">
    <property type="component" value="Chromosome"/>
</dbReference>
<proteinExistence type="predicted"/>
<keyword evidence="2" id="KW-0812">Transmembrane</keyword>
<dbReference type="KEGG" id="dvl:Dvul_1966"/>
<name>A0A0H3ABE8_NITV4</name>
<dbReference type="AlphaFoldDB" id="A0A0H3ABE8"/>
<feature type="transmembrane region" description="Helical" evidence="2">
    <location>
        <begin position="79"/>
        <end position="105"/>
    </location>
</feature>
<evidence type="ECO:0000256" key="2">
    <source>
        <dbReference type="SAM" id="Phobius"/>
    </source>
</evidence>
<feature type="compositionally biased region" description="Basic and acidic residues" evidence="1">
    <location>
        <begin position="313"/>
        <end position="323"/>
    </location>
</feature>
<feature type="region of interest" description="Disordered" evidence="1">
    <location>
        <begin position="244"/>
        <end position="323"/>
    </location>
</feature>
<evidence type="ECO:0000256" key="1">
    <source>
        <dbReference type="SAM" id="MobiDB-lite"/>
    </source>
</evidence>
<evidence type="ECO:0000313" key="3">
    <source>
        <dbReference type="EMBL" id="ABM28982.1"/>
    </source>
</evidence>
<protein>
    <submittedName>
        <fullName evidence="3">Uncharacterized protein</fullName>
    </submittedName>
</protein>
<keyword evidence="2" id="KW-0472">Membrane</keyword>
<sequence length="323" mass="34363">MQEENANDSAEKKSRSFFRLGSLGSMLNEKEQKNLLFYLSIGIIIVEFAVTVGALIYGIANAHQQPNGMMRFSFPWAGYLVSVVVAPVVVMLLVNLIGMGFYRAVHGEPVLDEEQMKEMPQRMRSFFSLVRGAPTIVLLGGVLVLGAVLYYLDGVMTFLLKLGDSVETIAIWGTVGLVVAWCVSYLARAWFMYKTRHLEEEFAFRREVFEKTGMVILDQKAMLSSEVPGRQGMRELPAGTVEVLPAGGGAPSAPSGGGADTGLSGADSAQDGTTVTIVASDAPAEQGPAPTTAGASADAEDGDVVDACIVEPASKKADEGAKG</sequence>
<dbReference type="HOGENOM" id="CLU_074534_0_0_7"/>
<feature type="transmembrane region" description="Helical" evidence="2">
    <location>
        <begin position="126"/>
        <end position="149"/>
    </location>
</feature>
<feature type="transmembrane region" description="Helical" evidence="2">
    <location>
        <begin position="35"/>
        <end position="59"/>
    </location>
</feature>
<reference evidence="4" key="1">
    <citation type="journal article" date="2009" name="Environ. Microbiol.">
        <title>Contribution of mobile genetic elements to Desulfovibrio vulgaris genome plasticity.</title>
        <authorList>
            <person name="Walker C.B."/>
            <person name="Stolyar S."/>
            <person name="Chivian D."/>
            <person name="Pinel N."/>
            <person name="Gabster J.A."/>
            <person name="Dehal P.S."/>
            <person name="He Z."/>
            <person name="Yang Z.K."/>
            <person name="Yen H.C."/>
            <person name="Zhou J."/>
            <person name="Wall J.D."/>
            <person name="Hazen T.C."/>
            <person name="Arkin A.P."/>
            <person name="Stahl D.A."/>
        </authorList>
    </citation>
    <scope>NUCLEOTIDE SEQUENCE [LARGE SCALE GENOMIC DNA]</scope>
    <source>
        <strain evidence="4">DP4</strain>
    </source>
</reference>
<feature type="compositionally biased region" description="Gly residues" evidence="1">
    <location>
        <begin position="246"/>
        <end position="260"/>
    </location>
</feature>
<dbReference type="RefSeq" id="WP_011792577.1">
    <property type="nucleotide sequence ID" value="NC_008751.1"/>
</dbReference>
<evidence type="ECO:0000313" key="4">
    <source>
        <dbReference type="Proteomes" id="UP000009173"/>
    </source>
</evidence>
<accession>A0A0H3ABE8</accession>
<keyword evidence="2" id="KW-1133">Transmembrane helix</keyword>
<dbReference type="EMBL" id="CP000527">
    <property type="protein sequence ID" value="ABM28982.1"/>
    <property type="molecule type" value="Genomic_DNA"/>
</dbReference>